<gene>
    <name evidence="1" type="ORF">IMG5_099910</name>
</gene>
<dbReference type="InParanoid" id="G0QS89"/>
<dbReference type="RefSeq" id="XP_004035397.1">
    <property type="nucleotide sequence ID" value="XM_004035349.1"/>
</dbReference>
<dbReference type="Proteomes" id="UP000008983">
    <property type="component" value="Unassembled WGS sequence"/>
</dbReference>
<evidence type="ECO:0000313" key="1">
    <source>
        <dbReference type="EMBL" id="EGR31911.1"/>
    </source>
</evidence>
<proteinExistence type="predicted"/>
<accession>G0QS89</accession>
<keyword evidence="2" id="KW-1185">Reference proteome</keyword>
<reference evidence="1 2" key="1">
    <citation type="submission" date="2011-07" db="EMBL/GenBank/DDBJ databases">
        <authorList>
            <person name="Coyne R."/>
            <person name="Brami D."/>
            <person name="Johnson J."/>
            <person name="Hostetler J."/>
            <person name="Hannick L."/>
            <person name="Clark T."/>
            <person name="Cassidy-Hanley D."/>
            <person name="Inman J."/>
        </authorList>
    </citation>
    <scope>NUCLEOTIDE SEQUENCE [LARGE SCALE GENOMIC DNA]</scope>
    <source>
        <strain evidence="1 2">G5</strain>
    </source>
</reference>
<evidence type="ECO:0000313" key="2">
    <source>
        <dbReference type="Proteomes" id="UP000008983"/>
    </source>
</evidence>
<organism evidence="1 2">
    <name type="scientific">Ichthyophthirius multifiliis</name>
    <name type="common">White spot disease agent</name>
    <name type="synonym">Ich</name>
    <dbReference type="NCBI Taxonomy" id="5932"/>
    <lineage>
        <taxon>Eukaryota</taxon>
        <taxon>Sar</taxon>
        <taxon>Alveolata</taxon>
        <taxon>Ciliophora</taxon>
        <taxon>Intramacronucleata</taxon>
        <taxon>Oligohymenophorea</taxon>
        <taxon>Hymenostomatida</taxon>
        <taxon>Ophryoglenina</taxon>
        <taxon>Ichthyophthirius</taxon>
    </lineage>
</organism>
<protein>
    <submittedName>
        <fullName evidence="1">Uncharacterized protein</fullName>
    </submittedName>
</protein>
<sequence length="173" mass="20958">MIQLIQLQILNQDLFSEKILNMKNIKKLNIQHQIYNTIIMIIIQHQIFSIKLQKQLIKIIQIQFQQQVEMMGQFLSMIKNVQLIKHAVLWNNIYLIQTLFYKKISMKVLKKDNYNLILMPLIYKDTVKQDFLIIYKIIKCPLIYGNLHIKIWFYNILIKFIQKIVQKLQKILI</sequence>
<dbReference type="EMBL" id="GL983808">
    <property type="protein sequence ID" value="EGR31911.1"/>
    <property type="molecule type" value="Genomic_DNA"/>
</dbReference>
<dbReference type="AlphaFoldDB" id="G0QS89"/>
<dbReference type="GeneID" id="14908070"/>
<name>G0QS89_ICHMU</name>